<feature type="region of interest" description="Disordered" evidence="1">
    <location>
        <begin position="130"/>
        <end position="150"/>
    </location>
</feature>
<keyword evidence="3" id="KW-1185">Reference proteome</keyword>
<organism evidence="2 3">
    <name type="scientific">Portunus trituberculatus</name>
    <name type="common">Swimming crab</name>
    <name type="synonym">Neptunus trituberculatus</name>
    <dbReference type="NCBI Taxonomy" id="210409"/>
    <lineage>
        <taxon>Eukaryota</taxon>
        <taxon>Metazoa</taxon>
        <taxon>Ecdysozoa</taxon>
        <taxon>Arthropoda</taxon>
        <taxon>Crustacea</taxon>
        <taxon>Multicrustacea</taxon>
        <taxon>Malacostraca</taxon>
        <taxon>Eumalacostraca</taxon>
        <taxon>Eucarida</taxon>
        <taxon>Decapoda</taxon>
        <taxon>Pleocyemata</taxon>
        <taxon>Brachyura</taxon>
        <taxon>Eubrachyura</taxon>
        <taxon>Portunoidea</taxon>
        <taxon>Portunidae</taxon>
        <taxon>Portuninae</taxon>
        <taxon>Portunus</taxon>
    </lineage>
</organism>
<dbReference type="Proteomes" id="UP000324222">
    <property type="component" value="Unassembled WGS sequence"/>
</dbReference>
<feature type="compositionally biased region" description="Pro residues" evidence="1">
    <location>
        <begin position="37"/>
        <end position="48"/>
    </location>
</feature>
<sequence>MNRPLGQPQGGRSDGDSQGYKGQTSSSPLSAATHLALPPPPPPPPPAGLPASSCTIPTASADRCARCASHANVTVTLAAPLVPHVHDCDRKEKTRPVQSRSVQPSIVWGREVSISRNKRKDLIRFFLQEPPRLPAGGAGTADGGTDEGQL</sequence>
<evidence type="ECO:0000256" key="1">
    <source>
        <dbReference type="SAM" id="MobiDB-lite"/>
    </source>
</evidence>
<name>A0A5B7IQU3_PORTR</name>
<comment type="caution">
    <text evidence="2">The sequence shown here is derived from an EMBL/GenBank/DDBJ whole genome shotgun (WGS) entry which is preliminary data.</text>
</comment>
<feature type="compositionally biased region" description="Low complexity" evidence="1">
    <location>
        <begin position="25"/>
        <end position="36"/>
    </location>
</feature>
<gene>
    <name evidence="2" type="ORF">E2C01_079522</name>
</gene>
<feature type="region of interest" description="Disordered" evidence="1">
    <location>
        <begin position="1"/>
        <end position="54"/>
    </location>
</feature>
<reference evidence="2 3" key="1">
    <citation type="submission" date="2019-05" db="EMBL/GenBank/DDBJ databases">
        <title>Another draft genome of Portunus trituberculatus and its Hox gene families provides insights of decapod evolution.</title>
        <authorList>
            <person name="Jeong J.-H."/>
            <person name="Song I."/>
            <person name="Kim S."/>
            <person name="Choi T."/>
            <person name="Kim D."/>
            <person name="Ryu S."/>
            <person name="Kim W."/>
        </authorList>
    </citation>
    <scope>NUCLEOTIDE SEQUENCE [LARGE SCALE GENOMIC DNA]</scope>
    <source>
        <tissue evidence="2">Muscle</tissue>
    </source>
</reference>
<protein>
    <submittedName>
        <fullName evidence="2">Uncharacterized protein</fullName>
    </submittedName>
</protein>
<evidence type="ECO:0000313" key="2">
    <source>
        <dbReference type="EMBL" id="MPC84773.1"/>
    </source>
</evidence>
<evidence type="ECO:0000313" key="3">
    <source>
        <dbReference type="Proteomes" id="UP000324222"/>
    </source>
</evidence>
<dbReference type="EMBL" id="VSRR010066402">
    <property type="protein sequence ID" value="MPC84773.1"/>
    <property type="molecule type" value="Genomic_DNA"/>
</dbReference>
<proteinExistence type="predicted"/>
<accession>A0A5B7IQU3</accession>
<dbReference type="AlphaFoldDB" id="A0A5B7IQU3"/>